<feature type="signal peptide" evidence="2">
    <location>
        <begin position="1"/>
        <end position="25"/>
    </location>
</feature>
<dbReference type="SUPFAM" id="SSF52047">
    <property type="entry name" value="RNI-like"/>
    <property type="match status" value="1"/>
</dbReference>
<dbReference type="AlphaFoldDB" id="A0A498KS98"/>
<feature type="chain" id="PRO_5019780197" description="Disease resistance R13L4/SHOC-2-like LRR domain-containing protein" evidence="2">
    <location>
        <begin position="26"/>
        <end position="813"/>
    </location>
</feature>
<dbReference type="InterPro" id="IPR055414">
    <property type="entry name" value="LRR_R13L4/SHOC2-like"/>
</dbReference>
<dbReference type="Gene3D" id="3.80.10.10">
    <property type="entry name" value="Ribonuclease Inhibitor"/>
    <property type="match status" value="3"/>
</dbReference>
<dbReference type="PANTHER" id="PTHR47186">
    <property type="entry name" value="LEUCINE-RICH REPEAT-CONTAINING PROTEIN 57"/>
    <property type="match status" value="1"/>
</dbReference>
<dbReference type="STRING" id="3750.A0A498KS98"/>
<proteinExistence type="predicted"/>
<sequence length="813" mass="92901">MRPPLPWTTPWSGTISLIAVTPVGLFRVGSESGWPVQVSSCSGRVSGWPLVGVEGLSEIREPCEGKGNEKGTQTGGQATCLLIDSGVDRAFRVVAKLDFKSSTPRHIGLRDSPLKALQNLPNLLELFLKINAYDGVQLHLEEGGFQKLRHLELKDMEGQNSLIIDNGVMPLLQEFHIGPSPQLKEVPSGIHHLRKLRYLVFFDMPKEFERHMDPNNGLQHWIVEHIQDVRFSYKFGPRWGCIRNSRPTYCLPEKAGYKMAESVLYHVETNHGGINLIKALEKLRQLRKLGLKNLKREYGRALCASIEKMNHLESLEVSTISEDEVLDLQSISTPPESIRFLYLKGPLEKLPSWIPKLQRLVRLRIFWSRLTDAPLKALQNLPNLVELGFSFNAYDGVQLHFEGGFKELRVLKLKHLPRLNSLIIDNGAMPLLRELQIGPSPQLKEVPSGIQHLRNLSSLRFVDMPKEFRQHMDPNNGQHYWIVEHIQDVLFSYKLGQRCDVYETHALRDSNLPSWALGSITQSHIRSVFTFNLEEWPESFLDTLSGNIKLVKVLDFTDAPINQLPKYVGDLYLLTYLSLRNTKVKLLPDSIGNLQNLETLDLKQSLVYEIPTKINKLVKLRHLLAYHRDYNCDVRLFLNMEKGVKIHEGIGCLQALQKLSYVEANHGGIRLIKELGKLRQLRKLGLKNLKSEDGRAVCASIEKMNHLESLLLTAINEDEVLDLESISTPPEFLRSLCLIGRLEQLPGWISNLQHIVKITIYWSRLRDSPLKALQNLPNLLKLTLGRNAYDGVQLHFEEGGFQKLRELRQRWWD</sequence>
<feature type="domain" description="Disease resistance R13L4/SHOC-2-like LRR" evidence="3">
    <location>
        <begin position="274"/>
        <end position="464"/>
    </location>
</feature>
<dbReference type="Proteomes" id="UP000290289">
    <property type="component" value="Chromosome 1"/>
</dbReference>
<dbReference type="EMBL" id="RDQH01000327">
    <property type="protein sequence ID" value="RXI08532.1"/>
    <property type="molecule type" value="Genomic_DNA"/>
</dbReference>
<organism evidence="4 5">
    <name type="scientific">Malus domestica</name>
    <name type="common">Apple</name>
    <name type="synonym">Pyrus malus</name>
    <dbReference type="NCBI Taxonomy" id="3750"/>
    <lineage>
        <taxon>Eukaryota</taxon>
        <taxon>Viridiplantae</taxon>
        <taxon>Streptophyta</taxon>
        <taxon>Embryophyta</taxon>
        <taxon>Tracheophyta</taxon>
        <taxon>Spermatophyta</taxon>
        <taxon>Magnoliopsida</taxon>
        <taxon>eudicotyledons</taxon>
        <taxon>Gunneridae</taxon>
        <taxon>Pentapetalae</taxon>
        <taxon>rosids</taxon>
        <taxon>fabids</taxon>
        <taxon>Rosales</taxon>
        <taxon>Rosaceae</taxon>
        <taxon>Amygdaloideae</taxon>
        <taxon>Maleae</taxon>
        <taxon>Malus</taxon>
    </lineage>
</organism>
<name>A0A498KS98_MALDO</name>
<dbReference type="PANTHER" id="PTHR47186:SF57">
    <property type="entry name" value="OS02G0478300 PROTEIN"/>
    <property type="match status" value="1"/>
</dbReference>
<evidence type="ECO:0000313" key="4">
    <source>
        <dbReference type="EMBL" id="RXI08532.1"/>
    </source>
</evidence>
<dbReference type="SUPFAM" id="SSF52058">
    <property type="entry name" value="L domain-like"/>
    <property type="match status" value="1"/>
</dbReference>
<gene>
    <name evidence="4" type="ORF">DVH24_022676</name>
</gene>
<evidence type="ECO:0000259" key="3">
    <source>
        <dbReference type="Pfam" id="PF23598"/>
    </source>
</evidence>
<comment type="caution">
    <text evidence="4">The sequence shown here is derived from an EMBL/GenBank/DDBJ whole genome shotgun (WGS) entry which is preliminary data.</text>
</comment>
<dbReference type="Pfam" id="PF23598">
    <property type="entry name" value="LRR_14"/>
    <property type="match status" value="2"/>
</dbReference>
<keyword evidence="1" id="KW-0677">Repeat</keyword>
<protein>
    <recommendedName>
        <fullName evidence="3">Disease resistance R13L4/SHOC-2-like LRR domain-containing protein</fullName>
    </recommendedName>
</protein>
<keyword evidence="2" id="KW-0732">Signal</keyword>
<accession>A0A498KS98</accession>
<evidence type="ECO:0000256" key="1">
    <source>
        <dbReference type="ARBA" id="ARBA00022737"/>
    </source>
</evidence>
<feature type="domain" description="Disease resistance R13L4/SHOC-2-like LRR" evidence="3">
    <location>
        <begin position="524"/>
        <end position="808"/>
    </location>
</feature>
<evidence type="ECO:0000313" key="5">
    <source>
        <dbReference type="Proteomes" id="UP000290289"/>
    </source>
</evidence>
<dbReference type="InterPro" id="IPR032675">
    <property type="entry name" value="LRR_dom_sf"/>
</dbReference>
<evidence type="ECO:0000256" key="2">
    <source>
        <dbReference type="SAM" id="SignalP"/>
    </source>
</evidence>
<reference evidence="4 5" key="1">
    <citation type="submission" date="2018-10" db="EMBL/GenBank/DDBJ databases">
        <title>A high-quality apple genome assembly.</title>
        <authorList>
            <person name="Hu J."/>
        </authorList>
    </citation>
    <scope>NUCLEOTIDE SEQUENCE [LARGE SCALE GENOMIC DNA]</scope>
    <source>
        <strain evidence="5">cv. HFTH1</strain>
        <tissue evidence="4">Young leaf</tissue>
    </source>
</reference>
<keyword evidence="5" id="KW-1185">Reference proteome</keyword>